<feature type="chain" id="PRO_5001829728" evidence="1">
    <location>
        <begin position="17"/>
        <end position="41"/>
    </location>
</feature>
<dbReference type="EMBL" id="KK115689">
    <property type="protein sequence ID" value="KFM65764.1"/>
    <property type="molecule type" value="Genomic_DNA"/>
</dbReference>
<evidence type="ECO:0000313" key="2">
    <source>
        <dbReference type="EMBL" id="KFM65764.1"/>
    </source>
</evidence>
<organism evidence="2 3">
    <name type="scientific">Stegodyphus mimosarum</name>
    <name type="common">African social velvet spider</name>
    <dbReference type="NCBI Taxonomy" id="407821"/>
    <lineage>
        <taxon>Eukaryota</taxon>
        <taxon>Metazoa</taxon>
        <taxon>Ecdysozoa</taxon>
        <taxon>Arthropoda</taxon>
        <taxon>Chelicerata</taxon>
        <taxon>Arachnida</taxon>
        <taxon>Araneae</taxon>
        <taxon>Araneomorphae</taxon>
        <taxon>Entelegynae</taxon>
        <taxon>Eresoidea</taxon>
        <taxon>Eresidae</taxon>
        <taxon>Stegodyphus</taxon>
    </lineage>
</organism>
<protein>
    <submittedName>
        <fullName evidence="2">Uncharacterized protein</fullName>
    </submittedName>
</protein>
<reference evidence="2 3" key="1">
    <citation type="submission" date="2013-11" db="EMBL/GenBank/DDBJ databases">
        <title>Genome sequencing of Stegodyphus mimosarum.</title>
        <authorList>
            <person name="Bechsgaard J."/>
        </authorList>
    </citation>
    <scope>NUCLEOTIDE SEQUENCE [LARGE SCALE GENOMIC DNA]</scope>
</reference>
<evidence type="ECO:0000256" key="1">
    <source>
        <dbReference type="SAM" id="SignalP"/>
    </source>
</evidence>
<dbReference type="Proteomes" id="UP000054359">
    <property type="component" value="Unassembled WGS sequence"/>
</dbReference>
<keyword evidence="3" id="KW-1185">Reference proteome</keyword>
<sequence>MFCVLQYLIFWSWSTGWSFWRSRHDRSHTSCRAALNSLSGF</sequence>
<accession>A0A087TKX5</accession>
<feature type="non-terminal residue" evidence="2">
    <location>
        <position position="41"/>
    </location>
</feature>
<evidence type="ECO:0000313" key="3">
    <source>
        <dbReference type="Proteomes" id="UP000054359"/>
    </source>
</evidence>
<dbReference type="AlphaFoldDB" id="A0A087TKX5"/>
<keyword evidence="1" id="KW-0732">Signal</keyword>
<gene>
    <name evidence="2" type="ORF">X975_18038</name>
</gene>
<name>A0A087TKX5_STEMI</name>
<proteinExistence type="predicted"/>
<feature type="signal peptide" evidence="1">
    <location>
        <begin position="1"/>
        <end position="16"/>
    </location>
</feature>